<dbReference type="InterPro" id="IPR050238">
    <property type="entry name" value="DNA_Rep/Repair_Clamp_Loader"/>
</dbReference>
<evidence type="ECO:0000313" key="13">
    <source>
        <dbReference type="Proteomes" id="UP001630127"/>
    </source>
</evidence>
<keyword evidence="5" id="KW-0067">ATP-binding</keyword>
<evidence type="ECO:0000256" key="4">
    <source>
        <dbReference type="ARBA" id="ARBA00022833"/>
    </source>
</evidence>
<dbReference type="Gene3D" id="3.40.50.300">
    <property type="entry name" value="P-loop containing nucleotide triphosphate hydrolases"/>
    <property type="match status" value="1"/>
</dbReference>
<evidence type="ECO:0000259" key="10">
    <source>
        <dbReference type="Pfam" id="PF22608"/>
    </source>
</evidence>
<evidence type="ECO:0008006" key="14">
    <source>
        <dbReference type="Google" id="ProtNLM"/>
    </source>
</evidence>
<gene>
    <name evidence="12" type="ORF">ACH5RR_022695</name>
</gene>
<evidence type="ECO:0000313" key="12">
    <source>
        <dbReference type="EMBL" id="KAL3515793.1"/>
    </source>
</evidence>
<dbReference type="PANTHER" id="PTHR11669">
    <property type="entry name" value="REPLICATION FACTOR C / DNA POLYMERASE III GAMMA-TAU SUBUNIT"/>
    <property type="match status" value="1"/>
</dbReference>
<evidence type="ECO:0000256" key="7">
    <source>
        <dbReference type="SAM" id="Coils"/>
    </source>
</evidence>
<dbReference type="Pfam" id="PF12169">
    <property type="entry name" value="DNA_pol3_gamma3"/>
    <property type="match status" value="1"/>
</dbReference>
<dbReference type="Gene3D" id="1.20.272.10">
    <property type="match status" value="1"/>
</dbReference>
<evidence type="ECO:0000256" key="2">
    <source>
        <dbReference type="ARBA" id="ARBA00022723"/>
    </source>
</evidence>
<dbReference type="Pfam" id="PF22608">
    <property type="entry name" value="DNAX_ATPase_lid"/>
    <property type="match status" value="1"/>
</dbReference>
<dbReference type="InterPro" id="IPR045085">
    <property type="entry name" value="HLD_clamp_pol_III_gamma_tau"/>
</dbReference>
<evidence type="ECO:0000256" key="8">
    <source>
        <dbReference type="SAM" id="MobiDB-lite"/>
    </source>
</evidence>
<feature type="domain" description="DNA polymerase III subunit gamma/tau helical lid" evidence="10">
    <location>
        <begin position="686"/>
        <end position="723"/>
    </location>
</feature>
<sequence length="1311" mass="145335">MSSEMRGRGGGGGDGGNLHLKKELTQIRKAATARVLRDPGTSSSSWRSPINSARSAAAKHYYYHCKNDFTNHQYISNGNENHSQSQLPNIGLVDNNNNGISTNSRSFSINYEANGDINNIKEKDREKKVYLYNWKMQKSESERSRQCGDDDDLENCGNDDMKEEGEESVENSLSDARNAVIDSKSDKYGSMIFKGKDMNFTPSIGQGIKKKWKKGDYSSSVSRNYGENLKEQILLARGSKRALEGLGWEDMSSLVDQSDDTEDYCNLEGFRRASAVSPLLVKLKNKNRTNSSAAKLVRSSRKEDSSYSYSTPARSVSSYNRFIARYPSTVGSWDATTVSLNDGDDEVDDPLDLPGRSGCGIPCYWSRRSTPKYKGGSGSCFSPSLSDTLRRTGSTILCRSHRMYKRSLRESSLAYKKRRPGLRAAAQGLRPLLTNGGDGQIGSSIGTNNSDDELSTNYGELDLEALNRLDGRRWSTSCQSQEGLELVALTGKVEEGTPENIRSLSQKYRPMFFEEVIGQNIVVQSLTNAVSRKRIAPVYLFQGPRGTGKTSTARVFAAALNCLASKETKPCGVCRECAEFVSGKSKDLVEVDGDNKKGIDSIMFLLKTLWTGSLSDFSQYRVFVVNECHLLSAKTWMALLKFLEEPPQQVVLILITTDLEKVPRTVLSRCQKYLFNKIRDGDMLARLRKIAAEENLDVESDALDVIALNADGSLRDAEIMLDQLSLLRKRITTSLVHELVGVVSDEKLLELLELAMSSDTAETVKRARELMDSGVDPIVLMSQMATLIMDIIAGTYPSVDAKDTSSLFGGRSSTDAESERLKRALKLLSDAEKQLRVSSERSTWFTATLLQLGSISSPDQTRTESCRRQSSKATEDDPSSTYKDSSIGNQKPDPQYALRMSGSPTYFHKAVYRKSSSKEVSLSLMDEGFGPNSTQNQSISADALAGRCHDFVAGKNTSKCTASSMLDDIWVKCVEKCHSKTLRQLLHTYGSLVSIADVKGVFVAYIAFGDSDIKTRAERFHSSITNSFETALRSNVEVRIVLLPDGDTYLSNLNTETVHSLSQKPMNATNTLNREDMAILSSSRDGYSNLDTCQESLKISRGSFIDSEDKLPANDESSAANANMSTTKERKPEVPVLKRESIIRDQRLETAWLQAMEKGTPGSTSRWRPEKNQVLPQEGIYQHIQLQSTTSADLSSQHWEDELSHDIKSLKVDDGTLLKKDQISKRVDRYPMSPSLLHDNNLAGYFSKENLGYESGPGGGGCSGLFCWNNRKPPRRAKVRPGTPVRSHKGVRFSLFGECAKAPRTESRFRI</sequence>
<feature type="compositionally biased region" description="Polar residues" evidence="8">
    <location>
        <begin position="879"/>
        <end position="889"/>
    </location>
</feature>
<keyword evidence="2" id="KW-0479">Metal-binding</keyword>
<feature type="region of interest" description="Disordered" evidence="8">
    <location>
        <begin position="1107"/>
        <end position="1135"/>
    </location>
</feature>
<keyword evidence="4" id="KW-0862">Zinc</keyword>
<feature type="coiled-coil region" evidence="7">
    <location>
        <begin position="814"/>
        <end position="841"/>
    </location>
</feature>
<evidence type="ECO:0000256" key="6">
    <source>
        <dbReference type="ARBA" id="ARBA00023054"/>
    </source>
</evidence>
<feature type="domain" description="STICHEL DnaA-N-like alpha-beta" evidence="11">
    <location>
        <begin position="959"/>
        <end position="1041"/>
    </location>
</feature>
<evidence type="ECO:0000259" key="11">
    <source>
        <dbReference type="Pfam" id="PF23007"/>
    </source>
</evidence>
<dbReference type="Pfam" id="PF13177">
    <property type="entry name" value="DNA_pol3_delta2"/>
    <property type="match status" value="1"/>
</dbReference>
<keyword evidence="3" id="KW-0547">Nucleotide-binding</keyword>
<keyword evidence="6 7" id="KW-0175">Coiled coil</keyword>
<evidence type="ECO:0000259" key="9">
    <source>
        <dbReference type="Pfam" id="PF12169"/>
    </source>
</evidence>
<protein>
    <recommendedName>
        <fullName evidence="14">DNA polymerase III gamma subunit domain-containing protein</fullName>
    </recommendedName>
</protein>
<comment type="caution">
    <text evidence="12">The sequence shown here is derived from an EMBL/GenBank/DDBJ whole genome shotgun (WGS) entry which is preliminary data.</text>
</comment>
<dbReference type="InterPro" id="IPR008921">
    <property type="entry name" value="DNA_pol3_clamp-load_cplx_C"/>
</dbReference>
<feature type="region of interest" description="Disordered" evidence="8">
    <location>
        <begin position="141"/>
        <end position="174"/>
    </location>
</feature>
<proteinExistence type="inferred from homology"/>
<dbReference type="Gene3D" id="1.10.8.60">
    <property type="match status" value="1"/>
</dbReference>
<dbReference type="CDD" id="cd18137">
    <property type="entry name" value="HLD_clamp_pol_III_gamma_tau"/>
    <property type="match status" value="1"/>
</dbReference>
<feature type="domain" description="DNA polymerase III gamma subunit" evidence="9">
    <location>
        <begin position="732"/>
        <end position="856"/>
    </location>
</feature>
<dbReference type="InterPro" id="IPR054506">
    <property type="entry name" value="DnaA_N-like_STI"/>
</dbReference>
<dbReference type="Pfam" id="PF23007">
    <property type="entry name" value="DnaA_N-like_STI"/>
    <property type="match status" value="1"/>
</dbReference>
<feature type="region of interest" description="Disordered" evidence="8">
    <location>
        <begin position="856"/>
        <end position="899"/>
    </location>
</feature>
<keyword evidence="13" id="KW-1185">Reference proteome</keyword>
<evidence type="ECO:0000256" key="1">
    <source>
        <dbReference type="ARBA" id="ARBA00006360"/>
    </source>
</evidence>
<dbReference type="FunFam" id="1.10.8.60:FF:000013">
    <property type="entry name" value="DNA polymerase III subunit gamma/tau"/>
    <property type="match status" value="1"/>
</dbReference>
<dbReference type="PANTHER" id="PTHR11669:SF63">
    <property type="entry name" value="PROTEIN STICHEL"/>
    <property type="match status" value="1"/>
</dbReference>
<reference evidence="12 13" key="1">
    <citation type="submission" date="2024-11" db="EMBL/GenBank/DDBJ databases">
        <title>A near-complete genome assembly of Cinchona calisaya.</title>
        <authorList>
            <person name="Lian D.C."/>
            <person name="Zhao X.W."/>
            <person name="Wei L."/>
        </authorList>
    </citation>
    <scope>NUCLEOTIDE SEQUENCE [LARGE SCALE GENOMIC DNA]</scope>
    <source>
        <tissue evidence="12">Nenye</tissue>
    </source>
</reference>
<organism evidence="12 13">
    <name type="scientific">Cinchona calisaya</name>
    <dbReference type="NCBI Taxonomy" id="153742"/>
    <lineage>
        <taxon>Eukaryota</taxon>
        <taxon>Viridiplantae</taxon>
        <taxon>Streptophyta</taxon>
        <taxon>Embryophyta</taxon>
        <taxon>Tracheophyta</taxon>
        <taxon>Spermatophyta</taxon>
        <taxon>Magnoliopsida</taxon>
        <taxon>eudicotyledons</taxon>
        <taxon>Gunneridae</taxon>
        <taxon>Pentapetalae</taxon>
        <taxon>asterids</taxon>
        <taxon>lamiids</taxon>
        <taxon>Gentianales</taxon>
        <taxon>Rubiaceae</taxon>
        <taxon>Cinchonoideae</taxon>
        <taxon>Cinchoneae</taxon>
        <taxon>Cinchona</taxon>
    </lineage>
</organism>
<accession>A0ABD2ZDI0</accession>
<dbReference type="InterPro" id="IPR027417">
    <property type="entry name" value="P-loop_NTPase"/>
</dbReference>
<dbReference type="GO" id="GO:0046872">
    <property type="term" value="F:metal ion binding"/>
    <property type="evidence" value="ECO:0007669"/>
    <property type="project" value="UniProtKB-KW"/>
</dbReference>
<dbReference type="GO" id="GO:0005524">
    <property type="term" value="F:ATP binding"/>
    <property type="evidence" value="ECO:0007669"/>
    <property type="project" value="UniProtKB-KW"/>
</dbReference>
<name>A0ABD2ZDI0_9GENT</name>
<dbReference type="Proteomes" id="UP001630127">
    <property type="component" value="Unassembled WGS sequence"/>
</dbReference>
<dbReference type="FunFam" id="3.40.50.300:FF:000014">
    <property type="entry name" value="DNA polymerase III subunit gamma/tau"/>
    <property type="match status" value="1"/>
</dbReference>
<comment type="similarity">
    <text evidence="1">Belongs to the DnaX/STICHEL family.</text>
</comment>
<dbReference type="EMBL" id="JBJUIK010000010">
    <property type="protein sequence ID" value="KAL3515793.1"/>
    <property type="molecule type" value="Genomic_DNA"/>
</dbReference>
<dbReference type="NCBIfam" id="TIGR02397">
    <property type="entry name" value="dnaX_nterm"/>
    <property type="match status" value="1"/>
</dbReference>
<evidence type="ECO:0000256" key="5">
    <source>
        <dbReference type="ARBA" id="ARBA00022840"/>
    </source>
</evidence>
<dbReference type="InterPro" id="IPR022754">
    <property type="entry name" value="DNA_pol_III_gamma-3"/>
</dbReference>
<dbReference type="InterPro" id="IPR012763">
    <property type="entry name" value="DNA_pol_III_sug/sutau_N"/>
</dbReference>
<dbReference type="SUPFAM" id="SSF52540">
    <property type="entry name" value="P-loop containing nucleoside triphosphate hydrolases"/>
    <property type="match status" value="1"/>
</dbReference>
<dbReference type="SUPFAM" id="SSF48019">
    <property type="entry name" value="post-AAA+ oligomerization domain-like"/>
    <property type="match status" value="1"/>
</dbReference>
<evidence type="ECO:0000256" key="3">
    <source>
        <dbReference type="ARBA" id="ARBA00022741"/>
    </source>
</evidence>
<feature type="compositionally biased region" description="Polar residues" evidence="8">
    <location>
        <begin position="1115"/>
        <end position="1126"/>
    </location>
</feature>